<dbReference type="InterPro" id="IPR013786">
    <property type="entry name" value="AcylCoA_DH/ox_N"/>
</dbReference>
<dbReference type="InterPro" id="IPR009075">
    <property type="entry name" value="AcylCo_DH/oxidase_C"/>
</dbReference>
<dbReference type="Pfam" id="PF02770">
    <property type="entry name" value="Acyl-CoA_dh_M"/>
    <property type="match status" value="1"/>
</dbReference>
<comment type="caution">
    <text evidence="10">The sequence shown here is derived from an EMBL/GenBank/DDBJ whole genome shotgun (WGS) entry which is preliminary data.</text>
</comment>
<dbReference type="Gene3D" id="1.20.140.10">
    <property type="entry name" value="Butyryl-CoA Dehydrogenase, subunit A, domain 3"/>
    <property type="match status" value="1"/>
</dbReference>
<comment type="similarity">
    <text evidence="2 6">Belongs to the acyl-CoA dehydrogenase family.</text>
</comment>
<feature type="domain" description="Acyl-CoA dehydrogenase/oxidase C-terminal" evidence="7">
    <location>
        <begin position="228"/>
        <end position="375"/>
    </location>
</feature>
<keyword evidence="4 6" id="KW-0274">FAD</keyword>
<dbReference type="CDD" id="cd00567">
    <property type="entry name" value="ACAD"/>
    <property type="match status" value="1"/>
</dbReference>
<comment type="cofactor">
    <cofactor evidence="1 6">
        <name>FAD</name>
        <dbReference type="ChEBI" id="CHEBI:57692"/>
    </cofactor>
</comment>
<dbReference type="SUPFAM" id="SSF56645">
    <property type="entry name" value="Acyl-CoA dehydrogenase NM domain-like"/>
    <property type="match status" value="1"/>
</dbReference>
<dbReference type="Pfam" id="PF02771">
    <property type="entry name" value="Acyl-CoA_dh_N"/>
    <property type="match status" value="1"/>
</dbReference>
<organism evidence="10 11">
    <name type="scientific">Methylobacterium radiotolerans</name>
    <dbReference type="NCBI Taxonomy" id="31998"/>
    <lineage>
        <taxon>Bacteria</taxon>
        <taxon>Pseudomonadati</taxon>
        <taxon>Pseudomonadota</taxon>
        <taxon>Alphaproteobacteria</taxon>
        <taxon>Hyphomicrobiales</taxon>
        <taxon>Methylobacteriaceae</taxon>
        <taxon>Methylobacterium</taxon>
    </lineage>
</organism>
<evidence type="ECO:0000256" key="5">
    <source>
        <dbReference type="ARBA" id="ARBA00023002"/>
    </source>
</evidence>
<reference evidence="10 11" key="1">
    <citation type="submission" date="2024-06" db="EMBL/GenBank/DDBJ databases">
        <title>Genomics of switchgrass bacterial isolates.</title>
        <authorList>
            <person name="Shade A."/>
        </authorList>
    </citation>
    <scope>NUCLEOTIDE SEQUENCE [LARGE SCALE GENOMIC DNA]</scope>
    <source>
        <strain evidence="10 11">PvP084</strain>
    </source>
</reference>
<evidence type="ECO:0000259" key="9">
    <source>
        <dbReference type="Pfam" id="PF02771"/>
    </source>
</evidence>
<feature type="domain" description="Acyl-CoA dehydrogenase/oxidase N-terminal" evidence="9">
    <location>
        <begin position="6"/>
        <end position="118"/>
    </location>
</feature>
<dbReference type="InterPro" id="IPR046373">
    <property type="entry name" value="Acyl-CoA_Oxase/DH_mid-dom_sf"/>
</dbReference>
<evidence type="ECO:0000259" key="7">
    <source>
        <dbReference type="Pfam" id="PF00441"/>
    </source>
</evidence>
<sequence>MDFDFTDEQSLLKDSVARWAADRYGSLEQVEAARRKPLGFDGGAWSQLAELGLLGLPFSEEDGGFGGGPVETMIAVEALGRHLAPEPYLASVVLGGGALRLAGTAAQREALVPGLVEGSHRLAFAHGERQARYDRADVATTARREGDGFRLDGAKAVVLNADAAQTLVVSARTAGGQRDEAGISLFLVPADAPGLTIKPYPTQDGGRAADLVLDDVILPANALLGEANAGLPVIERVLDEGIAALCAEAVGVMEALHALTVDYLKTRKQFGTAIGGFQVLQHRAVDMLMSLEQARSMALYATMMAGSDDAAERAPAVSAAKVQVNRAARYIGQEAVQLHGGIGMTLEYLGAHLFRRLATIEYLLGDTPYHLRRVSDAGGLLGAA</sequence>
<evidence type="ECO:0000256" key="6">
    <source>
        <dbReference type="RuleBase" id="RU362125"/>
    </source>
</evidence>
<name>A0ABV2NI40_9HYPH</name>
<evidence type="ECO:0000313" key="11">
    <source>
        <dbReference type="Proteomes" id="UP001549119"/>
    </source>
</evidence>
<dbReference type="PANTHER" id="PTHR43884">
    <property type="entry name" value="ACYL-COA DEHYDROGENASE"/>
    <property type="match status" value="1"/>
</dbReference>
<dbReference type="SUPFAM" id="SSF47203">
    <property type="entry name" value="Acyl-CoA dehydrogenase C-terminal domain-like"/>
    <property type="match status" value="1"/>
</dbReference>
<dbReference type="Proteomes" id="UP001549119">
    <property type="component" value="Unassembled WGS sequence"/>
</dbReference>
<evidence type="ECO:0000313" key="10">
    <source>
        <dbReference type="EMBL" id="MET3866183.1"/>
    </source>
</evidence>
<dbReference type="Pfam" id="PF00441">
    <property type="entry name" value="Acyl-CoA_dh_1"/>
    <property type="match status" value="1"/>
</dbReference>
<dbReference type="RefSeq" id="WP_043074386.1">
    <property type="nucleotide sequence ID" value="NZ_JAZBNP010000001.1"/>
</dbReference>
<dbReference type="PANTHER" id="PTHR43884:SF20">
    <property type="entry name" value="ACYL-COA DEHYDROGENASE FADE28"/>
    <property type="match status" value="1"/>
</dbReference>
<dbReference type="InterPro" id="IPR006091">
    <property type="entry name" value="Acyl-CoA_Oxase/DH_mid-dom"/>
</dbReference>
<dbReference type="Gene3D" id="2.40.110.10">
    <property type="entry name" value="Butyryl-CoA Dehydrogenase, subunit A, domain 2"/>
    <property type="match status" value="1"/>
</dbReference>
<accession>A0ABV2NI40</accession>
<evidence type="ECO:0000256" key="1">
    <source>
        <dbReference type="ARBA" id="ARBA00001974"/>
    </source>
</evidence>
<keyword evidence="11" id="KW-1185">Reference proteome</keyword>
<evidence type="ECO:0000256" key="4">
    <source>
        <dbReference type="ARBA" id="ARBA00022827"/>
    </source>
</evidence>
<proteinExistence type="inferred from homology"/>
<keyword evidence="3 6" id="KW-0285">Flavoprotein</keyword>
<protein>
    <submittedName>
        <fullName evidence="10">Pimeloyl-CoA dehydrogenase small subunit</fullName>
    </submittedName>
</protein>
<feature type="domain" description="Acyl-CoA oxidase/dehydrogenase middle" evidence="8">
    <location>
        <begin position="123"/>
        <end position="215"/>
    </location>
</feature>
<evidence type="ECO:0000256" key="2">
    <source>
        <dbReference type="ARBA" id="ARBA00009347"/>
    </source>
</evidence>
<dbReference type="InterPro" id="IPR037069">
    <property type="entry name" value="AcylCoA_DH/ox_N_sf"/>
</dbReference>
<evidence type="ECO:0000259" key="8">
    <source>
        <dbReference type="Pfam" id="PF02770"/>
    </source>
</evidence>
<dbReference type="Gene3D" id="1.10.540.10">
    <property type="entry name" value="Acyl-CoA dehydrogenase/oxidase, N-terminal domain"/>
    <property type="match status" value="1"/>
</dbReference>
<dbReference type="InterPro" id="IPR009100">
    <property type="entry name" value="AcylCoA_DH/oxidase_NM_dom_sf"/>
</dbReference>
<dbReference type="InterPro" id="IPR036250">
    <property type="entry name" value="AcylCo_DH-like_C"/>
</dbReference>
<dbReference type="EMBL" id="JBEPNW010000002">
    <property type="protein sequence ID" value="MET3866183.1"/>
    <property type="molecule type" value="Genomic_DNA"/>
</dbReference>
<gene>
    <name evidence="10" type="ORF">ABIC20_003492</name>
</gene>
<evidence type="ECO:0000256" key="3">
    <source>
        <dbReference type="ARBA" id="ARBA00022630"/>
    </source>
</evidence>
<keyword evidence="5 6" id="KW-0560">Oxidoreductase</keyword>